<reference evidence="2 3" key="1">
    <citation type="submission" date="2016-10" db="EMBL/GenBank/DDBJ databases">
        <title>Description of Gloeomargarita lithophora gen. nov., sp. nov., a thylakoid-bearing basal-branching cyanobacterium with intracellular carbonates, and proposal for Gloeomargaritales ord. nov.</title>
        <authorList>
            <person name="Moreira D."/>
            <person name="Tavera R."/>
            <person name="Benzerara K."/>
            <person name="Skouri-Panet F."/>
            <person name="Couradeau E."/>
            <person name="Gerard E."/>
            <person name="Loussert C."/>
            <person name="Novelo E."/>
            <person name="Zivanovic Y."/>
            <person name="Lopez-Garcia P."/>
        </authorList>
    </citation>
    <scope>NUCLEOTIDE SEQUENCE [LARGE SCALE GENOMIC DNA]</scope>
    <source>
        <strain evidence="2 3">D10</strain>
    </source>
</reference>
<dbReference type="STRING" id="1188229.GlitD10_2899"/>
<sequence length="331" mass="37206">MRKLYFLVPGTTKAYHCGGLWAELKLLELAQSVGAATLVTYQQREPGHLFLGDCLSQPPSPGIFVVSWGFHVAKLIPRLKPYPVIYHAHSTGYGFGLPVGVPVVTVSRNSMGYWGQKAPHAPIYYLPNVISDEFDHQGKNRDIDVLIMARKSSAYLLQHLAPQLQKHCRVEVVDYFVPSLADLFNRSRVYLYDSALYWAVQGVSEGFGLQPLEAMACGCHVFSSVNGGLADYLDPGVNCEQIGCYDSGYDLVKILRALNKPTPPISLEFLQEYRAPQVKQKLGLIWQALDEFFDYQQAHGSDIAPVTRRRIWHLRIQQWGRKAGKLLKKSK</sequence>
<name>A0A1J0AH22_9CYAN</name>
<dbReference type="RefSeq" id="WP_071455567.1">
    <property type="nucleotide sequence ID" value="NZ_CP017675.1"/>
</dbReference>
<dbReference type="KEGG" id="glt:GlitD10_2899"/>
<evidence type="ECO:0000313" key="3">
    <source>
        <dbReference type="Proteomes" id="UP000180235"/>
    </source>
</evidence>
<dbReference type="Proteomes" id="UP000180235">
    <property type="component" value="Chromosome"/>
</dbReference>
<dbReference type="GO" id="GO:0016757">
    <property type="term" value="F:glycosyltransferase activity"/>
    <property type="evidence" value="ECO:0007669"/>
    <property type="project" value="InterPro"/>
</dbReference>
<dbReference type="Pfam" id="PF00534">
    <property type="entry name" value="Glycos_transf_1"/>
    <property type="match status" value="1"/>
</dbReference>
<evidence type="ECO:0000259" key="1">
    <source>
        <dbReference type="Pfam" id="PF00534"/>
    </source>
</evidence>
<dbReference type="OrthoDB" id="9801609at2"/>
<evidence type="ECO:0000313" key="2">
    <source>
        <dbReference type="EMBL" id="APB35244.1"/>
    </source>
</evidence>
<dbReference type="InterPro" id="IPR001296">
    <property type="entry name" value="Glyco_trans_1"/>
</dbReference>
<feature type="domain" description="Glycosyl transferase family 1" evidence="1">
    <location>
        <begin position="142"/>
        <end position="238"/>
    </location>
</feature>
<keyword evidence="2" id="KW-0808">Transferase</keyword>
<organism evidence="2 3">
    <name type="scientific">Gloeomargarita lithophora Alchichica-D10</name>
    <dbReference type="NCBI Taxonomy" id="1188229"/>
    <lineage>
        <taxon>Bacteria</taxon>
        <taxon>Bacillati</taxon>
        <taxon>Cyanobacteriota</taxon>
        <taxon>Cyanophyceae</taxon>
        <taxon>Gloeomargaritales</taxon>
        <taxon>Gloeomargaritaceae</taxon>
        <taxon>Gloeomargarita</taxon>
    </lineage>
</organism>
<dbReference type="EMBL" id="CP017675">
    <property type="protein sequence ID" value="APB35244.1"/>
    <property type="molecule type" value="Genomic_DNA"/>
</dbReference>
<keyword evidence="3" id="KW-1185">Reference proteome</keyword>
<proteinExistence type="predicted"/>
<protein>
    <submittedName>
        <fullName evidence="2">Glycosyltransferase</fullName>
    </submittedName>
</protein>
<dbReference type="Gene3D" id="3.40.50.2000">
    <property type="entry name" value="Glycogen Phosphorylase B"/>
    <property type="match status" value="1"/>
</dbReference>
<gene>
    <name evidence="2" type="ORF">GlitD10_2899</name>
</gene>
<dbReference type="SUPFAM" id="SSF53756">
    <property type="entry name" value="UDP-Glycosyltransferase/glycogen phosphorylase"/>
    <property type="match status" value="1"/>
</dbReference>
<accession>A0A1J0AH22</accession>
<dbReference type="AlphaFoldDB" id="A0A1J0AH22"/>